<dbReference type="STRING" id="441959.B8MUH5"/>
<accession>B8MUH5</accession>
<dbReference type="InterPro" id="IPR036928">
    <property type="entry name" value="AS_sf"/>
</dbReference>
<reference evidence="3" key="1">
    <citation type="journal article" date="2015" name="Genome Announc.">
        <title>Genome sequence of the AIDS-associated pathogen Penicillium marneffei (ATCC18224) and its near taxonomic relative Talaromyces stipitatus (ATCC10500).</title>
        <authorList>
            <person name="Nierman W.C."/>
            <person name="Fedorova-Abrams N.D."/>
            <person name="Andrianopoulos A."/>
        </authorList>
    </citation>
    <scope>NUCLEOTIDE SEQUENCE [LARGE SCALE GENOMIC DNA]</scope>
    <source>
        <strain evidence="3">ATCC 10500 / CBS 375.48 / QM 6759 / NRRL 1006</strain>
    </source>
</reference>
<proteinExistence type="predicted"/>
<dbReference type="InParanoid" id="B8MUH5"/>
<dbReference type="InterPro" id="IPR023631">
    <property type="entry name" value="Amidase_dom"/>
</dbReference>
<dbReference type="SUPFAM" id="SSF75304">
    <property type="entry name" value="Amidase signature (AS) enzymes"/>
    <property type="match status" value="1"/>
</dbReference>
<protein>
    <submittedName>
        <fullName evidence="2">Glutamyl-tRNA(Gln) amidotransferase subunit A, putative</fullName>
    </submittedName>
</protein>
<dbReference type="VEuPathDB" id="FungiDB:TSTA_110270"/>
<dbReference type="GeneID" id="8107259"/>
<feature type="domain" description="Amidase" evidence="1">
    <location>
        <begin position="115"/>
        <end position="289"/>
    </location>
</feature>
<dbReference type="PhylomeDB" id="B8MUH5"/>
<keyword evidence="3" id="KW-1185">Reference proteome</keyword>
<dbReference type="RefSeq" id="XP_002488603.1">
    <property type="nucleotide sequence ID" value="XM_002488558.1"/>
</dbReference>
<dbReference type="PANTHER" id="PTHR46310:SF7">
    <property type="entry name" value="AMIDASE 1"/>
    <property type="match status" value="1"/>
</dbReference>
<keyword evidence="2" id="KW-0808">Transferase</keyword>
<dbReference type="Gene3D" id="3.90.1300.10">
    <property type="entry name" value="Amidase signature (AS) domain"/>
    <property type="match status" value="1"/>
</dbReference>
<dbReference type="PANTHER" id="PTHR46310">
    <property type="entry name" value="AMIDASE 1"/>
    <property type="match status" value="1"/>
</dbReference>
<evidence type="ECO:0000259" key="1">
    <source>
        <dbReference type="Pfam" id="PF01425"/>
    </source>
</evidence>
<dbReference type="eggNOG" id="KOG1211">
    <property type="taxonomic scope" value="Eukaryota"/>
</dbReference>
<name>B8MUH5_TALSN</name>
<gene>
    <name evidence="2" type="ORF">TSTA_110270</name>
</gene>
<sequence>MLEQCRKEVLDKDDVFHTDFLRCIVLGGVCSDNVHLEPDVISLFERWNTLKVVLYKHDLGIATGPYCLVKGNYYSVFKAYPDTQLAFVQALWPSLHKDGRFVEVNAAGSPYRAHKIAVPARSYFTSSKDTTKLLKGLRVAVKDNYHVSGTCTTLGNRAYFETYPIEQNNADTISLLLAAGATIVGKTHLSSFAMMEHPTQSVDYQAPFNPRGDGYLITGGSSGGSAAAVAAYHWIDLSICSDTTGSARIPALQTGIFGFRPSTGSISDEGLVKAWAELDTPGWHGRGLDIFPDVFRALHPSGEQDNKASIDEGELVILYPTDFMPEDNVEQLRAMENFLDDVCKATGCSYRIISIESDWRETAPVDEKDLHQYLYNLMRHGWYYAAYHSFGKFRARYHELHGHPPFVTEVVRKYWYAY</sequence>
<evidence type="ECO:0000313" key="3">
    <source>
        <dbReference type="Proteomes" id="UP000001745"/>
    </source>
</evidence>
<dbReference type="Proteomes" id="UP000001745">
    <property type="component" value="Unassembled WGS sequence"/>
</dbReference>
<evidence type="ECO:0000313" key="2">
    <source>
        <dbReference type="EMBL" id="EED11847.1"/>
    </source>
</evidence>
<organism evidence="2 3">
    <name type="scientific">Talaromyces stipitatus (strain ATCC 10500 / CBS 375.48 / QM 6759 / NRRL 1006)</name>
    <name type="common">Penicillium stipitatum</name>
    <dbReference type="NCBI Taxonomy" id="441959"/>
    <lineage>
        <taxon>Eukaryota</taxon>
        <taxon>Fungi</taxon>
        <taxon>Dikarya</taxon>
        <taxon>Ascomycota</taxon>
        <taxon>Pezizomycotina</taxon>
        <taxon>Eurotiomycetes</taxon>
        <taxon>Eurotiomycetidae</taxon>
        <taxon>Eurotiales</taxon>
        <taxon>Trichocomaceae</taxon>
        <taxon>Talaromyces</taxon>
        <taxon>Talaromyces sect. Talaromyces</taxon>
    </lineage>
</organism>
<dbReference type="OrthoDB" id="4227473at2759"/>
<dbReference type="EMBL" id="EQ962661">
    <property type="protein sequence ID" value="EED11847.1"/>
    <property type="molecule type" value="Genomic_DNA"/>
</dbReference>
<dbReference type="HOGENOM" id="CLU_020129_2_1_1"/>
<dbReference type="GO" id="GO:0016740">
    <property type="term" value="F:transferase activity"/>
    <property type="evidence" value="ECO:0007669"/>
    <property type="project" value="UniProtKB-KW"/>
</dbReference>
<dbReference type="Pfam" id="PF01425">
    <property type="entry name" value="Amidase"/>
    <property type="match status" value="1"/>
</dbReference>
<dbReference type="AlphaFoldDB" id="B8MUH5"/>